<evidence type="ECO:0000313" key="3">
    <source>
        <dbReference type="Proteomes" id="UP000321103"/>
    </source>
</evidence>
<accession>A0A512IGX3</accession>
<sequence>MERFAQSGELARGQRVVDPVGALTNGEDAGKVHDQILFRRAVRWEEQWDGRATSGHLTLLRHPSAGQMSGCRPRAHGRYPPGRSGARVDAGSREVRMRSTDLEARRFDRAWCLSRTG</sequence>
<proteinExistence type="predicted"/>
<keyword evidence="3" id="KW-1185">Reference proteome</keyword>
<organism evidence="2 3">
    <name type="scientific">Kocuria turfanensis</name>
    <dbReference type="NCBI Taxonomy" id="388357"/>
    <lineage>
        <taxon>Bacteria</taxon>
        <taxon>Bacillati</taxon>
        <taxon>Actinomycetota</taxon>
        <taxon>Actinomycetes</taxon>
        <taxon>Micrococcales</taxon>
        <taxon>Micrococcaceae</taxon>
        <taxon>Kocuria</taxon>
    </lineage>
</organism>
<dbReference type="EMBL" id="BJZS01000101">
    <property type="protein sequence ID" value="GEO96944.1"/>
    <property type="molecule type" value="Genomic_DNA"/>
</dbReference>
<gene>
    <name evidence="2" type="ORF">KTU01_30670</name>
</gene>
<evidence type="ECO:0000256" key="1">
    <source>
        <dbReference type="SAM" id="MobiDB-lite"/>
    </source>
</evidence>
<reference evidence="2 3" key="1">
    <citation type="submission" date="2019-07" db="EMBL/GenBank/DDBJ databases">
        <title>Whole genome shotgun sequence of Kocuria turfanensis NBRC 107627.</title>
        <authorList>
            <person name="Hosoyama A."/>
            <person name="Uohara A."/>
            <person name="Ohji S."/>
            <person name="Ichikawa N."/>
        </authorList>
    </citation>
    <scope>NUCLEOTIDE SEQUENCE [LARGE SCALE GENOMIC DNA]</scope>
    <source>
        <strain evidence="2 3">NBRC 107627</strain>
    </source>
</reference>
<dbReference type="Proteomes" id="UP000321103">
    <property type="component" value="Unassembled WGS sequence"/>
</dbReference>
<protein>
    <submittedName>
        <fullName evidence="2">Uncharacterized protein</fullName>
    </submittedName>
</protein>
<comment type="caution">
    <text evidence="2">The sequence shown here is derived from an EMBL/GenBank/DDBJ whole genome shotgun (WGS) entry which is preliminary data.</text>
</comment>
<dbReference type="AlphaFoldDB" id="A0A512IGX3"/>
<evidence type="ECO:0000313" key="2">
    <source>
        <dbReference type="EMBL" id="GEO96944.1"/>
    </source>
</evidence>
<feature type="region of interest" description="Disordered" evidence="1">
    <location>
        <begin position="63"/>
        <end position="94"/>
    </location>
</feature>
<name>A0A512IGX3_9MICC</name>